<proteinExistence type="predicted"/>
<protein>
    <recommendedName>
        <fullName evidence="3">Haloacid dehalogenase</fullName>
    </recommendedName>
</protein>
<dbReference type="PATRIC" id="fig|1550241.5.peg.873"/>
<gene>
    <name evidence="1" type="ORF">MA03_04100</name>
</gene>
<dbReference type="AlphaFoldDB" id="A0A0F7CL17"/>
<organism evidence="1 2">
    <name type="scientific">Infirmifilum uzonense</name>
    <dbReference type="NCBI Taxonomy" id="1550241"/>
    <lineage>
        <taxon>Archaea</taxon>
        <taxon>Thermoproteota</taxon>
        <taxon>Thermoprotei</taxon>
        <taxon>Thermofilales</taxon>
        <taxon>Thermofilaceae</taxon>
        <taxon>Infirmifilum</taxon>
    </lineage>
</organism>
<dbReference type="KEGG" id="thf:MA03_04100"/>
<dbReference type="PANTHER" id="PTHR43434:SF1">
    <property type="entry name" value="PHOSPHOGLYCOLATE PHOSPHATASE"/>
    <property type="match status" value="1"/>
</dbReference>
<name>A0A0F7CL17_9CREN</name>
<dbReference type="PANTHER" id="PTHR43434">
    <property type="entry name" value="PHOSPHOGLYCOLATE PHOSPHATASE"/>
    <property type="match status" value="1"/>
</dbReference>
<dbReference type="InterPro" id="IPR050155">
    <property type="entry name" value="HAD-like_hydrolase_sf"/>
</dbReference>
<dbReference type="SFLD" id="SFLDG01129">
    <property type="entry name" value="C1.5:_HAD__Beta-PGM__Phosphata"/>
    <property type="match status" value="1"/>
</dbReference>
<dbReference type="CDD" id="cd01427">
    <property type="entry name" value="HAD_like"/>
    <property type="match status" value="1"/>
</dbReference>
<dbReference type="GeneID" id="25401385"/>
<dbReference type="EMBL" id="CP009961">
    <property type="protein sequence ID" value="AKG38631.1"/>
    <property type="molecule type" value="Genomic_DNA"/>
</dbReference>
<dbReference type="SFLD" id="SFLDS00003">
    <property type="entry name" value="Haloacid_Dehalogenase"/>
    <property type="match status" value="1"/>
</dbReference>
<sequence length="245" mass="27331">MQDLKSLVESVKMFSFDIDGTIIDSYSYMRDVIEILLLYLGVPPGMLQPVSNMAVEAWYEREKNATMDYSRMYDLLIESAEKNGITLIGKREEFNELLLEARVKASQTLPCAVRVLRQLKAIGKIVVTVSGGDGVPGMKRKRIELGGLSKFFDLIAVVPEDYPSRIEALARLASQYGLSYNEVAHIDDRAEYVNSIAEAGFKAVLVKTGMLNTSIPLRDDIIVLDNLCILYETLVGKEQAAKEKP</sequence>
<evidence type="ECO:0000313" key="1">
    <source>
        <dbReference type="EMBL" id="AKG38631.1"/>
    </source>
</evidence>
<accession>A0A0F7CL17</accession>
<dbReference type="HOGENOM" id="CLU_1178098_0_0_2"/>
<reference evidence="1 2" key="1">
    <citation type="journal article" date="2015" name="Stand. Genomic Sci.">
        <title>Complete genome sequence of and proposal of Thermofilum uzonense sp. nov. a novel hyperthermophilic crenarchaeon and emended description of the genus Thermofilum.</title>
        <authorList>
            <person name="Toshchakov S.V."/>
            <person name="Korzhenkov A.A."/>
            <person name="Samarov N.I."/>
            <person name="Mazunin I.O."/>
            <person name="Mozhey O.I."/>
            <person name="Shmyr I.S."/>
            <person name="Derbikova K.S."/>
            <person name="Taranov E.A."/>
            <person name="Dominova I.N."/>
            <person name="Bonch-Osmolovskaya E.A."/>
            <person name="Patrushev M.V."/>
            <person name="Podosokorskaya O.A."/>
            <person name="Kublanov I.V."/>
        </authorList>
    </citation>
    <scope>NUCLEOTIDE SEQUENCE [LARGE SCALE GENOMIC DNA]</scope>
    <source>
        <strain evidence="1 2">1807-2</strain>
    </source>
</reference>
<evidence type="ECO:0008006" key="3">
    <source>
        <dbReference type="Google" id="ProtNLM"/>
    </source>
</evidence>
<dbReference type="RefSeq" id="WP_052884060.1">
    <property type="nucleotide sequence ID" value="NZ_CP009961.1"/>
</dbReference>
<dbReference type="Proteomes" id="UP000067434">
    <property type="component" value="Chromosome"/>
</dbReference>
<dbReference type="Gene3D" id="3.40.50.1000">
    <property type="entry name" value="HAD superfamily/HAD-like"/>
    <property type="match status" value="1"/>
</dbReference>
<dbReference type="Pfam" id="PF00702">
    <property type="entry name" value="Hydrolase"/>
    <property type="match status" value="1"/>
</dbReference>
<evidence type="ECO:0000313" key="2">
    <source>
        <dbReference type="Proteomes" id="UP000067434"/>
    </source>
</evidence>
<dbReference type="GO" id="GO:0008967">
    <property type="term" value="F:phosphoglycolate phosphatase activity"/>
    <property type="evidence" value="ECO:0007669"/>
    <property type="project" value="TreeGrafter"/>
</dbReference>
<dbReference type="SUPFAM" id="SSF56784">
    <property type="entry name" value="HAD-like"/>
    <property type="match status" value="1"/>
</dbReference>
<dbReference type="InterPro" id="IPR023214">
    <property type="entry name" value="HAD_sf"/>
</dbReference>
<dbReference type="InterPro" id="IPR036412">
    <property type="entry name" value="HAD-like_sf"/>
</dbReference>
<dbReference type="GO" id="GO:0006281">
    <property type="term" value="P:DNA repair"/>
    <property type="evidence" value="ECO:0007669"/>
    <property type="project" value="TreeGrafter"/>
</dbReference>
<keyword evidence="2" id="KW-1185">Reference proteome</keyword>